<dbReference type="GO" id="GO:0070966">
    <property type="term" value="P:nuclear-transcribed mRNA catabolic process, no-go decay"/>
    <property type="evidence" value="ECO:0007669"/>
    <property type="project" value="InterPro"/>
</dbReference>
<evidence type="ECO:0000259" key="7">
    <source>
        <dbReference type="SMART" id="SM01194"/>
    </source>
</evidence>
<dbReference type="InterPro" id="IPR005141">
    <property type="entry name" value="eRF1_2"/>
</dbReference>
<dbReference type="EMBL" id="HBJA01091619">
    <property type="protein sequence ID" value="CAE0820706.1"/>
    <property type="molecule type" value="Transcribed_RNA"/>
</dbReference>
<evidence type="ECO:0000313" key="8">
    <source>
        <dbReference type="EMBL" id="CAE0820706.1"/>
    </source>
</evidence>
<dbReference type="Gene3D" id="3.30.1330.30">
    <property type="match status" value="1"/>
</dbReference>
<dbReference type="Pfam" id="PF03465">
    <property type="entry name" value="eRF1_3"/>
    <property type="match status" value="1"/>
</dbReference>
<dbReference type="SMART" id="SM01194">
    <property type="entry name" value="eRF1_1"/>
    <property type="match status" value="1"/>
</dbReference>
<dbReference type="InterPro" id="IPR038069">
    <property type="entry name" value="Pelota/DOM34_N"/>
</dbReference>
<keyword evidence="5 6" id="KW-0479">Metal-binding</keyword>
<dbReference type="InterPro" id="IPR004405">
    <property type="entry name" value="TF_pelota"/>
</dbReference>
<dbReference type="InterPro" id="IPR005142">
    <property type="entry name" value="eRF1_3"/>
</dbReference>
<dbReference type="FunFam" id="3.30.1330.30:FF:000008">
    <property type="entry name" value="Protein pelota homolog"/>
    <property type="match status" value="1"/>
</dbReference>
<dbReference type="InterPro" id="IPR042226">
    <property type="entry name" value="eFR1_2_sf"/>
</dbReference>
<dbReference type="Gene3D" id="2.30.30.870">
    <property type="entry name" value="Pelota, domain A"/>
    <property type="match status" value="1"/>
</dbReference>
<dbReference type="GO" id="GO:0071025">
    <property type="term" value="P:RNA surveillance"/>
    <property type="evidence" value="ECO:0007669"/>
    <property type="project" value="InterPro"/>
</dbReference>
<evidence type="ECO:0000256" key="6">
    <source>
        <dbReference type="RuleBase" id="RU362019"/>
    </source>
</evidence>
<dbReference type="FunFam" id="2.30.30.870:FF:000001">
    <property type="entry name" value="Protein pelota homolog"/>
    <property type="match status" value="1"/>
</dbReference>
<dbReference type="PANTHER" id="PTHR10853:SF0">
    <property type="entry name" value="PROTEIN PELOTA HOMOLOG"/>
    <property type="match status" value="1"/>
</dbReference>
<dbReference type="InterPro" id="IPR005140">
    <property type="entry name" value="eRF1_Pelota-like_N"/>
</dbReference>
<reference evidence="8" key="1">
    <citation type="submission" date="2021-01" db="EMBL/GenBank/DDBJ databases">
        <authorList>
            <person name="Corre E."/>
            <person name="Pelletier E."/>
            <person name="Niang G."/>
            <person name="Scheremetjew M."/>
            <person name="Finn R."/>
            <person name="Kale V."/>
            <person name="Holt S."/>
            <person name="Cochrane G."/>
            <person name="Meng A."/>
            <person name="Brown T."/>
            <person name="Cohen L."/>
        </authorList>
    </citation>
    <scope>NUCLEOTIDE SEQUENCE</scope>
    <source>
        <strain evidence="8">CCMP1594</strain>
    </source>
</reference>
<keyword evidence="4 6" id="KW-0963">Cytoplasm</keyword>
<dbReference type="Pfam" id="PF26356">
    <property type="entry name" value="Pelota_N"/>
    <property type="match status" value="1"/>
</dbReference>
<comment type="similarity">
    <text evidence="3 6">Belongs to the eukaryotic release factor 1 family. Pelota subfamily.</text>
</comment>
<dbReference type="FunFam" id="3.30.420.60:FF:000002">
    <property type="entry name" value="Protein pelota homolog"/>
    <property type="match status" value="1"/>
</dbReference>
<dbReference type="GO" id="GO:0005737">
    <property type="term" value="C:cytoplasm"/>
    <property type="evidence" value="ECO:0007669"/>
    <property type="project" value="UniProtKB-SubCell"/>
</dbReference>
<dbReference type="AlphaFoldDB" id="A0A7S4G035"/>
<dbReference type="Pfam" id="PF03464">
    <property type="entry name" value="eRF1_2"/>
    <property type="match status" value="1"/>
</dbReference>
<organism evidence="8">
    <name type="scientific">Eutreptiella gymnastica</name>
    <dbReference type="NCBI Taxonomy" id="73025"/>
    <lineage>
        <taxon>Eukaryota</taxon>
        <taxon>Discoba</taxon>
        <taxon>Euglenozoa</taxon>
        <taxon>Euglenida</taxon>
        <taxon>Spirocuta</taxon>
        <taxon>Euglenophyceae</taxon>
        <taxon>Eutreptiales</taxon>
        <taxon>Eutreptiaceae</taxon>
        <taxon>Eutreptiella</taxon>
    </lineage>
</organism>
<comment type="subcellular location">
    <subcellularLocation>
        <location evidence="2 6">Cytoplasm</location>
    </subcellularLocation>
</comment>
<dbReference type="PANTHER" id="PTHR10853">
    <property type="entry name" value="PELOTA"/>
    <property type="match status" value="1"/>
</dbReference>
<dbReference type="GO" id="GO:0046872">
    <property type="term" value="F:metal ion binding"/>
    <property type="evidence" value="ECO:0007669"/>
    <property type="project" value="UniProtKB-KW"/>
</dbReference>
<evidence type="ECO:0000256" key="4">
    <source>
        <dbReference type="ARBA" id="ARBA00022490"/>
    </source>
</evidence>
<dbReference type="NCBIfam" id="TIGR00111">
    <property type="entry name" value="pelota"/>
    <property type="match status" value="1"/>
</dbReference>
<accession>A0A7S4G035</accession>
<dbReference type="Gene3D" id="3.30.420.60">
    <property type="entry name" value="eRF1 domain 2"/>
    <property type="match status" value="1"/>
</dbReference>
<dbReference type="GO" id="GO:0070481">
    <property type="term" value="P:nuclear-transcribed mRNA catabolic process, non-stop decay"/>
    <property type="evidence" value="ECO:0007669"/>
    <property type="project" value="InterPro"/>
</dbReference>
<evidence type="ECO:0000256" key="2">
    <source>
        <dbReference type="ARBA" id="ARBA00004496"/>
    </source>
</evidence>
<evidence type="ECO:0000256" key="3">
    <source>
        <dbReference type="ARBA" id="ARBA00009504"/>
    </source>
</evidence>
<comment type="cofactor">
    <cofactor evidence="1 6">
        <name>a divalent metal cation</name>
        <dbReference type="ChEBI" id="CHEBI:60240"/>
    </cofactor>
</comment>
<dbReference type="InterPro" id="IPR058547">
    <property type="entry name" value="Pelota_N"/>
</dbReference>
<sequence length="381" mass="42821">MKLYGKELEKDGGGTVHIETEDTEDLWHLYNLILPGDKMKCRTQRKVQSENAATGVTTSVKKVITVILDVQTVDFDTQVGQLRIKGTNTLESENIKMGASHTAEIEVHMKLSIMKECWDAVFLDRLQECTDVSAKADVAAVIMQEGIAHLCLVTPNMTIVKQRIEVNIPRKRKCGSSSHDKGLQRFYEQILLALERNIRWDVVKAVILASPGFTKDQLFKYIMEEAVKREMKELQEHKAKFVLSRSSSGFKHSLKEVMVDPAVASKLSDTKAAGEVKALDNFYDMMNEDPDRAVYGPDHCIGAAEKDAIDVLMVTDSLFRSQSLTERKKYVALVEKVRETNGDVKIFSSLHVSGERLRLLTGVAAILRFPCPELDEDDEDD</sequence>
<dbReference type="GO" id="GO:0070651">
    <property type="term" value="P:nonfunctional rRNA decay"/>
    <property type="evidence" value="ECO:0007669"/>
    <property type="project" value="TreeGrafter"/>
</dbReference>
<dbReference type="SUPFAM" id="SSF53137">
    <property type="entry name" value="Translational machinery components"/>
    <property type="match status" value="1"/>
</dbReference>
<feature type="domain" description="eRF1/Pelota-like N-terminal" evidence="7">
    <location>
        <begin position="1"/>
        <end position="131"/>
    </location>
</feature>
<proteinExistence type="inferred from homology"/>
<dbReference type="SUPFAM" id="SSF159065">
    <property type="entry name" value="Dom34/Pelota N-terminal domain-like"/>
    <property type="match status" value="1"/>
</dbReference>
<protein>
    <recommendedName>
        <fullName evidence="6">Protein pelota homolog</fullName>
    </recommendedName>
</protein>
<gene>
    <name evidence="8" type="ORF">EGYM00163_LOCUS31878</name>
</gene>
<name>A0A7S4G035_9EUGL</name>
<comment type="function">
    <text evidence="6">Component of the Pelota-HBS1L complex, a complex that recognizes stalled ribosomes and triggers the No-Go Decay (NGD) pathway. In the Pelota-HBS1L complex, pelo recognizes ribosomes stalled at the 3' end of an mRNA and engages stalled ribosomes by destabilizing mRNA in the mRNA channel.</text>
</comment>
<dbReference type="InterPro" id="IPR029064">
    <property type="entry name" value="Ribosomal_eL30-like_sf"/>
</dbReference>
<dbReference type="SUPFAM" id="SSF55315">
    <property type="entry name" value="L30e-like"/>
    <property type="match status" value="1"/>
</dbReference>
<evidence type="ECO:0000256" key="5">
    <source>
        <dbReference type="ARBA" id="ARBA00022723"/>
    </source>
</evidence>
<dbReference type="GO" id="GO:0032790">
    <property type="term" value="P:ribosome disassembly"/>
    <property type="evidence" value="ECO:0007669"/>
    <property type="project" value="TreeGrafter"/>
</dbReference>
<evidence type="ECO:0000256" key="1">
    <source>
        <dbReference type="ARBA" id="ARBA00001968"/>
    </source>
</evidence>